<dbReference type="Proteomes" id="UP000001861">
    <property type="component" value="Unassembled WGS sequence"/>
</dbReference>
<proteinExistence type="predicted"/>
<dbReference type="EMBL" id="AACS02000005">
    <property type="protein sequence ID" value="EAU84805.2"/>
    <property type="molecule type" value="Genomic_DNA"/>
</dbReference>
<dbReference type="AlphaFoldDB" id="A8NXJ7"/>
<dbReference type="OMA" id="ENWFSWD"/>
<dbReference type="KEGG" id="cci:CC1G_00324"/>
<protein>
    <submittedName>
        <fullName evidence="1">Uncharacterized protein</fullName>
    </submittedName>
</protein>
<dbReference type="HOGENOM" id="CLU_1816509_0_0_1"/>
<evidence type="ECO:0000313" key="1">
    <source>
        <dbReference type="EMBL" id="EAU84805.2"/>
    </source>
</evidence>
<keyword evidence="2" id="KW-1185">Reference proteome</keyword>
<name>A8NXJ7_COPC7</name>
<dbReference type="STRING" id="240176.A8NXJ7"/>
<reference evidence="1 2" key="1">
    <citation type="journal article" date="2010" name="Proc. Natl. Acad. Sci. U.S.A.">
        <title>Insights into evolution of multicellular fungi from the assembled chromosomes of the mushroom Coprinopsis cinerea (Coprinus cinereus).</title>
        <authorList>
            <person name="Stajich J.E."/>
            <person name="Wilke S.K."/>
            <person name="Ahren D."/>
            <person name="Au C.H."/>
            <person name="Birren B.W."/>
            <person name="Borodovsky M."/>
            <person name="Burns C."/>
            <person name="Canback B."/>
            <person name="Casselton L.A."/>
            <person name="Cheng C.K."/>
            <person name="Deng J."/>
            <person name="Dietrich F.S."/>
            <person name="Fargo D.C."/>
            <person name="Farman M.L."/>
            <person name="Gathman A.C."/>
            <person name="Goldberg J."/>
            <person name="Guigo R."/>
            <person name="Hoegger P.J."/>
            <person name="Hooker J.B."/>
            <person name="Huggins A."/>
            <person name="James T.Y."/>
            <person name="Kamada T."/>
            <person name="Kilaru S."/>
            <person name="Kodira C."/>
            <person name="Kues U."/>
            <person name="Kupfer D."/>
            <person name="Kwan H.S."/>
            <person name="Lomsadze A."/>
            <person name="Li W."/>
            <person name="Lilly W.W."/>
            <person name="Ma L.J."/>
            <person name="Mackey A.J."/>
            <person name="Manning G."/>
            <person name="Martin F."/>
            <person name="Muraguchi H."/>
            <person name="Natvig D.O."/>
            <person name="Palmerini H."/>
            <person name="Ramesh M.A."/>
            <person name="Rehmeyer C.J."/>
            <person name="Roe B.A."/>
            <person name="Shenoy N."/>
            <person name="Stanke M."/>
            <person name="Ter-Hovhannisyan V."/>
            <person name="Tunlid A."/>
            <person name="Velagapudi R."/>
            <person name="Vision T.J."/>
            <person name="Zeng Q."/>
            <person name="Zolan M.E."/>
            <person name="Pukkila P.J."/>
        </authorList>
    </citation>
    <scope>NUCLEOTIDE SEQUENCE [LARGE SCALE GENOMIC DNA]</scope>
    <source>
        <strain evidence="2">Okayama-7 / 130 / ATCC MYA-4618 / FGSC 9003</strain>
    </source>
</reference>
<dbReference type="OrthoDB" id="3229989at2759"/>
<gene>
    <name evidence="1" type="ORF">CC1G_00324</name>
</gene>
<evidence type="ECO:0000313" key="2">
    <source>
        <dbReference type="Proteomes" id="UP000001861"/>
    </source>
</evidence>
<dbReference type="GeneID" id="6013744"/>
<dbReference type="RefSeq" id="XP_001837188.2">
    <property type="nucleotide sequence ID" value="XM_001837136.2"/>
</dbReference>
<sequence length="148" mass="16434">MIDRLLAPGTHEANAHNHFVENWFNWHTDHPSMDEALLSGCASYRAFERYLSGQDLFLLPRSKVELESILRRYAYDAIHNAIAQSRSALQTGGYSRICYQAEKSIREVLKNDTNVQVLLALHRPSSGPVVASETNTPLPTAGTAIAAV</sequence>
<organism evidence="1 2">
    <name type="scientific">Coprinopsis cinerea (strain Okayama-7 / 130 / ATCC MYA-4618 / FGSC 9003)</name>
    <name type="common">Inky cap fungus</name>
    <name type="synonym">Hormographiella aspergillata</name>
    <dbReference type="NCBI Taxonomy" id="240176"/>
    <lineage>
        <taxon>Eukaryota</taxon>
        <taxon>Fungi</taxon>
        <taxon>Dikarya</taxon>
        <taxon>Basidiomycota</taxon>
        <taxon>Agaricomycotina</taxon>
        <taxon>Agaricomycetes</taxon>
        <taxon>Agaricomycetidae</taxon>
        <taxon>Agaricales</taxon>
        <taxon>Agaricineae</taxon>
        <taxon>Psathyrellaceae</taxon>
        <taxon>Coprinopsis</taxon>
    </lineage>
</organism>
<accession>A8NXJ7</accession>
<dbReference type="VEuPathDB" id="FungiDB:CC1G_00324"/>
<comment type="caution">
    <text evidence="1">The sequence shown here is derived from an EMBL/GenBank/DDBJ whole genome shotgun (WGS) entry which is preliminary data.</text>
</comment>
<dbReference type="InParanoid" id="A8NXJ7"/>
<dbReference type="eggNOG" id="ENOG502SPRT">
    <property type="taxonomic scope" value="Eukaryota"/>
</dbReference>